<protein>
    <recommendedName>
        <fullName evidence="4">EGF-like domain-containing protein</fullName>
    </recommendedName>
</protein>
<dbReference type="AlphaFoldDB" id="A0ABD3V443"/>
<evidence type="ECO:0008006" key="4">
    <source>
        <dbReference type="Google" id="ProtNLM"/>
    </source>
</evidence>
<gene>
    <name evidence="2" type="ORF">ACJMK2_014496</name>
</gene>
<evidence type="ECO:0000313" key="2">
    <source>
        <dbReference type="EMBL" id="KAL3855280.1"/>
    </source>
</evidence>
<keyword evidence="1" id="KW-0812">Transmembrane</keyword>
<name>A0ABD3V443_SINWO</name>
<proteinExistence type="predicted"/>
<sequence length="234" mass="26422">MNHLAIESTSVRDTTQYILTCMISSTSLSMLLSKCQLLSQRLCPFGYLCEDLSEASVRCSDKCNNHTCEYGSCYIDHEDESMLKCRCPADDDGYVYSGARCEHKSLSKLIIITSAVGGAVLIAAFFIICLICIKFRRHTEEVDDIPLVNLPDYSKYFPRDSMYQPQYGYDLPLGRGKDSESRSWEGKSRYIPASGDGQENMTYVFDDQDVPIGGNDSELARERQTYDYIGMDTK</sequence>
<keyword evidence="1" id="KW-1133">Transmembrane helix</keyword>
<keyword evidence="1" id="KW-0472">Membrane</keyword>
<evidence type="ECO:0000313" key="3">
    <source>
        <dbReference type="Proteomes" id="UP001634394"/>
    </source>
</evidence>
<comment type="caution">
    <text evidence="2">The sequence shown here is derived from an EMBL/GenBank/DDBJ whole genome shotgun (WGS) entry which is preliminary data.</text>
</comment>
<reference evidence="2 3" key="1">
    <citation type="submission" date="2024-11" db="EMBL/GenBank/DDBJ databases">
        <title>Chromosome-level genome assembly of the freshwater bivalve Anodonta woodiana.</title>
        <authorList>
            <person name="Chen X."/>
        </authorList>
    </citation>
    <scope>NUCLEOTIDE SEQUENCE [LARGE SCALE GENOMIC DNA]</scope>
    <source>
        <strain evidence="2">MN2024</strain>
        <tissue evidence="2">Gills</tissue>
    </source>
</reference>
<evidence type="ECO:0000256" key="1">
    <source>
        <dbReference type="SAM" id="Phobius"/>
    </source>
</evidence>
<dbReference type="EMBL" id="JBJQND010000014">
    <property type="protein sequence ID" value="KAL3855280.1"/>
    <property type="molecule type" value="Genomic_DNA"/>
</dbReference>
<feature type="non-terminal residue" evidence="2">
    <location>
        <position position="234"/>
    </location>
</feature>
<keyword evidence="3" id="KW-1185">Reference proteome</keyword>
<accession>A0ABD3V443</accession>
<feature type="transmembrane region" description="Helical" evidence="1">
    <location>
        <begin position="109"/>
        <end position="133"/>
    </location>
</feature>
<organism evidence="2 3">
    <name type="scientific">Sinanodonta woodiana</name>
    <name type="common">Chinese pond mussel</name>
    <name type="synonym">Anodonta woodiana</name>
    <dbReference type="NCBI Taxonomy" id="1069815"/>
    <lineage>
        <taxon>Eukaryota</taxon>
        <taxon>Metazoa</taxon>
        <taxon>Spiralia</taxon>
        <taxon>Lophotrochozoa</taxon>
        <taxon>Mollusca</taxon>
        <taxon>Bivalvia</taxon>
        <taxon>Autobranchia</taxon>
        <taxon>Heteroconchia</taxon>
        <taxon>Palaeoheterodonta</taxon>
        <taxon>Unionida</taxon>
        <taxon>Unionoidea</taxon>
        <taxon>Unionidae</taxon>
        <taxon>Unioninae</taxon>
        <taxon>Sinanodonta</taxon>
    </lineage>
</organism>
<dbReference type="Proteomes" id="UP001634394">
    <property type="component" value="Unassembled WGS sequence"/>
</dbReference>